<keyword evidence="1" id="KW-0862">Zinc</keyword>
<sequence>MSWNAGGVDDAHWNEGGETWNGTVEQIGYDVGDFGENEVGGKDDACRNCGQSGHFARDCTEPRKATGACFNCGEEGHNKAECTKPRVFKGHCRICEKEGHPASECPEKPADVCKNCKEEGHKTMECTQNRKFDQHHIPDKLPEQAWAILKKASDEKDLEDFREGMKVYSKAVPLATFDQIEKKMREENFKVYLIGLEKEITDCHTLINLQGKLNCKYVVGYYFSDKPQRPSLKERWPESPEENLKRLVDAGIPLDRQIPKCGNCGQMGHGPRACPDERSVVEKVEVKCVNCNGIGHRVRDCTEKRVDKFSCRNCGQPGHRSSECTEPRSAEGVECKKCNEGKPDDALRCTWGKLLTFSIVGHFAKDCPQSSSRACRNCNEEGHISKECDKPRNPDTVTCRNCEEVGHFSRDCTKKKDWSKVQCNNCKEMGHTIRRCPKQAEEGDGYGDGGFANNPVDDMGSTWQDDDGVQDNTPSWMNAGDGGTTVPAW</sequence>
<dbReference type="PANTHER" id="PTHR23002">
    <property type="entry name" value="ZINC FINGER CCHC DOMAIN CONTAINING PROTEIN"/>
    <property type="match status" value="1"/>
</dbReference>
<feature type="domain" description="CCHC-type" evidence="3">
    <location>
        <begin position="92"/>
        <end position="107"/>
    </location>
</feature>
<protein>
    <submittedName>
        <fullName evidence="4">Zinc knuckle transcription factor</fullName>
    </submittedName>
</protein>
<keyword evidence="1" id="KW-0479">Metal-binding</keyword>
<dbReference type="SMART" id="SM00343">
    <property type="entry name" value="ZnF_C2HC"/>
    <property type="match status" value="11"/>
</dbReference>
<dbReference type="InterPro" id="IPR036875">
    <property type="entry name" value="Znf_CCHC_sf"/>
</dbReference>
<dbReference type="OrthoDB" id="8026949at2759"/>
<organism evidence="4">
    <name type="scientific">Ajellomyces dermatitidis (strain ATCC 18188 / CBS 674.68)</name>
    <name type="common">Blastomyces dermatitidis</name>
    <dbReference type="NCBI Taxonomy" id="653446"/>
    <lineage>
        <taxon>Eukaryota</taxon>
        <taxon>Fungi</taxon>
        <taxon>Dikarya</taxon>
        <taxon>Ascomycota</taxon>
        <taxon>Pezizomycotina</taxon>
        <taxon>Eurotiomycetes</taxon>
        <taxon>Eurotiomycetidae</taxon>
        <taxon>Onygenales</taxon>
        <taxon>Ajellomycetaceae</taxon>
        <taxon>Blastomyces</taxon>
    </lineage>
</organism>
<dbReference type="EMBL" id="GG749407">
    <property type="protein sequence ID" value="EGE77613.2"/>
    <property type="molecule type" value="Genomic_DNA"/>
</dbReference>
<proteinExistence type="predicted"/>
<dbReference type="InterPro" id="IPR001878">
    <property type="entry name" value="Znf_CCHC"/>
</dbReference>
<accession>F2T2C9</accession>
<feature type="domain" description="CCHC-type" evidence="3">
    <location>
        <begin position="423"/>
        <end position="438"/>
    </location>
</feature>
<feature type="region of interest" description="Disordered" evidence="2">
    <location>
        <begin position="459"/>
        <end position="489"/>
    </location>
</feature>
<feature type="domain" description="CCHC-type" evidence="3">
    <location>
        <begin position="69"/>
        <end position="84"/>
    </location>
</feature>
<dbReference type="Proteomes" id="UP000007802">
    <property type="component" value="Unassembled WGS sequence"/>
</dbReference>
<dbReference type="PROSITE" id="PS50158">
    <property type="entry name" value="ZF_CCHC"/>
    <property type="match status" value="9"/>
</dbReference>
<dbReference type="SUPFAM" id="SSF57756">
    <property type="entry name" value="Retrovirus zinc finger-like domains"/>
    <property type="match status" value="6"/>
</dbReference>
<evidence type="ECO:0000256" key="1">
    <source>
        <dbReference type="PROSITE-ProRule" id="PRU00047"/>
    </source>
</evidence>
<keyword evidence="1" id="KW-0863">Zinc-finger</keyword>
<dbReference type="GO" id="GO:0008270">
    <property type="term" value="F:zinc ion binding"/>
    <property type="evidence" value="ECO:0007669"/>
    <property type="project" value="UniProtKB-KW"/>
</dbReference>
<dbReference type="InterPro" id="IPR051714">
    <property type="entry name" value="Znf_CCHC_NABP"/>
</dbReference>
<feature type="domain" description="CCHC-type" evidence="3">
    <location>
        <begin position="311"/>
        <end position="326"/>
    </location>
</feature>
<reference evidence="4" key="1">
    <citation type="submission" date="2010-03" db="EMBL/GenBank/DDBJ databases">
        <title>Annotation of Blastomyces dermatitidis strain ATCC 18188.</title>
        <authorList>
            <consortium name="The Broad Institute Genome Sequencing Platform"/>
            <consortium name="Broad Institute Genome Sequencing Center for Infectious Disease."/>
            <person name="Cuomo C."/>
            <person name="Klein B."/>
            <person name="Sullivan T."/>
            <person name="Heitman J."/>
            <person name="Young S."/>
            <person name="Zeng Q."/>
            <person name="Gargeya S."/>
            <person name="Alvarado L."/>
            <person name="Berlin A.M."/>
            <person name="Chapman S.B."/>
            <person name="Chen Z."/>
            <person name="Freedman E."/>
            <person name="Gellesch M."/>
            <person name="Goldberg J."/>
            <person name="Griggs A."/>
            <person name="Gujja S."/>
            <person name="Heilman E."/>
            <person name="Heiman D."/>
            <person name="Howarth C."/>
            <person name="Mehta T."/>
            <person name="Neiman D."/>
            <person name="Pearson M."/>
            <person name="Roberts A."/>
            <person name="Saif S."/>
            <person name="Shea T."/>
            <person name="Shenoy N."/>
            <person name="Sisk P."/>
            <person name="Stolte C."/>
            <person name="Sykes S."/>
            <person name="White J."/>
            <person name="Yandava C."/>
            <person name="Haas B."/>
            <person name="Nusbaum C."/>
            <person name="Birren B."/>
        </authorList>
    </citation>
    <scope>NUCLEOTIDE SEQUENCE [LARGE SCALE GENOMIC DNA]</scope>
    <source>
        <strain evidence="4">ATCC 18188</strain>
    </source>
</reference>
<feature type="domain" description="CCHC-type" evidence="3">
    <location>
        <begin position="375"/>
        <end position="390"/>
    </location>
</feature>
<evidence type="ECO:0000313" key="4">
    <source>
        <dbReference type="EMBL" id="EGE77613.2"/>
    </source>
</evidence>
<gene>
    <name evidence="4" type="ORF">BDDG_00550</name>
</gene>
<dbReference type="HOGENOM" id="CLU_024213_0_0_1"/>
<evidence type="ECO:0000256" key="2">
    <source>
        <dbReference type="SAM" id="MobiDB-lite"/>
    </source>
</evidence>
<name>F2T2C9_AJEDA</name>
<dbReference type="AlphaFoldDB" id="F2T2C9"/>
<feature type="domain" description="CCHC-type" evidence="3">
    <location>
        <begin position="260"/>
        <end position="276"/>
    </location>
</feature>
<dbReference type="Gene3D" id="4.10.60.10">
    <property type="entry name" value="Zinc finger, CCHC-type"/>
    <property type="match status" value="7"/>
</dbReference>
<dbReference type="GO" id="GO:0003676">
    <property type="term" value="F:nucleic acid binding"/>
    <property type="evidence" value="ECO:0007669"/>
    <property type="project" value="InterPro"/>
</dbReference>
<feature type="domain" description="CCHC-type" evidence="3">
    <location>
        <begin position="399"/>
        <end position="414"/>
    </location>
</feature>
<feature type="domain" description="CCHC-type" evidence="3">
    <location>
        <begin position="287"/>
        <end position="303"/>
    </location>
</feature>
<evidence type="ECO:0000259" key="3">
    <source>
        <dbReference type="PROSITE" id="PS50158"/>
    </source>
</evidence>
<feature type="domain" description="CCHC-type" evidence="3">
    <location>
        <begin position="46"/>
        <end position="61"/>
    </location>
</feature>
<dbReference type="Pfam" id="PF00098">
    <property type="entry name" value="zf-CCHC"/>
    <property type="match status" value="7"/>
</dbReference>